<dbReference type="SUPFAM" id="SSF69318">
    <property type="entry name" value="Integrin alpha N-terminal domain"/>
    <property type="match status" value="1"/>
</dbReference>
<reference evidence="2 3" key="1">
    <citation type="submission" date="2019-02" db="EMBL/GenBank/DDBJ databases">
        <title>Deep-cultivation of Planctomycetes and their phenomic and genomic characterization uncovers novel biology.</title>
        <authorList>
            <person name="Wiegand S."/>
            <person name="Jogler M."/>
            <person name="Boedeker C."/>
            <person name="Pinto D."/>
            <person name="Vollmers J."/>
            <person name="Rivas-Marin E."/>
            <person name="Kohn T."/>
            <person name="Peeters S.H."/>
            <person name="Heuer A."/>
            <person name="Rast P."/>
            <person name="Oberbeckmann S."/>
            <person name="Bunk B."/>
            <person name="Jeske O."/>
            <person name="Meyerdierks A."/>
            <person name="Storesund J.E."/>
            <person name="Kallscheuer N."/>
            <person name="Luecker S."/>
            <person name="Lage O.M."/>
            <person name="Pohl T."/>
            <person name="Merkel B.J."/>
            <person name="Hornburger P."/>
            <person name="Mueller R.-W."/>
            <person name="Bruemmer F."/>
            <person name="Labrenz M."/>
            <person name="Spormann A.M."/>
            <person name="Op den Camp H."/>
            <person name="Overmann J."/>
            <person name="Amann R."/>
            <person name="Jetten M.S.M."/>
            <person name="Mascher T."/>
            <person name="Medema M.H."/>
            <person name="Devos D.P."/>
            <person name="Kaster A.-K."/>
            <person name="Ovreas L."/>
            <person name="Rohde M."/>
            <person name="Galperin M.Y."/>
            <person name="Jogler C."/>
        </authorList>
    </citation>
    <scope>NUCLEOTIDE SEQUENCE [LARGE SCALE GENOMIC DNA]</scope>
    <source>
        <strain evidence="2 3">Poly30</strain>
    </source>
</reference>
<feature type="signal peptide" evidence="1">
    <location>
        <begin position="1"/>
        <end position="20"/>
    </location>
</feature>
<evidence type="ECO:0000313" key="2">
    <source>
        <dbReference type="EMBL" id="QDV05879.1"/>
    </source>
</evidence>
<protein>
    <recommendedName>
        <fullName evidence="4">FG-GAP repeat protein</fullName>
    </recommendedName>
</protein>
<proteinExistence type="predicted"/>
<accession>A0A518EP66</accession>
<sequence length="808" mass="85648" precursor="true">MGVRALPQILVMIASLLLLAAPFCPQVIHARTPAGPARPGLAQPYLPSGPYGADTFGYTDPHPPEFHPLGDDQFTAVRLEEVVLITNSSQDMTQVRRDDVLAGGGASGRMPGLPSLSDVDGAAMGDLRGDGRRLIVTVGFINAQGPRRLRVLEQDSAGRYNEIRNERLPTYRDIDIECADVDGDGRDEIVCAVFESNSSRRHEVWIVDDLLDGPWATASTMPLLDRRVLGTGGTSEVAKVNIAELDGDAAPEIFVTVSEGNSRVDCYAMDDLQANLGEIASGSVSMSYPAEFMRATSVDSDGDGVDELAIAGRDILKVVRIAGTSFSSVGSISLGSPGMSPSVATQPVGWDRNGSGREEIAFMRITRTDVGTPWSPAEADTVEIESWARQGSSSWSMTVSDVVLQPSFGGLAQTVRVVDLVGLEDDNDGRNELRGAVAMEGAGGSDLWEFRVDGDEVRDLDDRSLVGGGEDLFLVAGDDDGETIEVRWTGRKELNVTAPLPIVVMEAVPTKAGAQQNYGLSGSTFSSGSSTSTSYATTSALSIGMTGGFSVPNLFGLLDLEAKSTITGTVATTTGTTEIVRTFTTYGSSHDVHSIVFQGTLQHSYLYEVLRAADPAAIGSIMALNVPVATNEWKWTLDAYNAAFLNQRIDPAVVFAHSGGSTVIGDPTSYPSRSELEGYVTGATPLHTGWVGGSSTVGEGFAFNGFGLSLGSIATTSSERTLSIEVGVTFEAAGTILGASAGVSSSDIYTVETSSTTEYEANIGDLTPQDYADWNYTAGMVVYQDRTTGFYPFQVIRYWTDPTGVAYP</sequence>
<dbReference type="AlphaFoldDB" id="A0A518EP66"/>
<dbReference type="InterPro" id="IPR028994">
    <property type="entry name" value="Integrin_alpha_N"/>
</dbReference>
<keyword evidence="3" id="KW-1185">Reference proteome</keyword>
<evidence type="ECO:0000313" key="3">
    <source>
        <dbReference type="Proteomes" id="UP000320390"/>
    </source>
</evidence>
<gene>
    <name evidence="2" type="ORF">Poly30_13820</name>
</gene>
<dbReference type="Gene3D" id="2.130.10.130">
    <property type="entry name" value="Integrin alpha, N-terminal"/>
    <property type="match status" value="1"/>
</dbReference>
<evidence type="ECO:0000256" key="1">
    <source>
        <dbReference type="SAM" id="SignalP"/>
    </source>
</evidence>
<dbReference type="Proteomes" id="UP000320390">
    <property type="component" value="Chromosome"/>
</dbReference>
<feature type="chain" id="PRO_5021822066" description="FG-GAP repeat protein" evidence="1">
    <location>
        <begin position="21"/>
        <end position="808"/>
    </location>
</feature>
<name>A0A518EP66_9BACT</name>
<organism evidence="2 3">
    <name type="scientific">Saltatorellus ferox</name>
    <dbReference type="NCBI Taxonomy" id="2528018"/>
    <lineage>
        <taxon>Bacteria</taxon>
        <taxon>Pseudomonadati</taxon>
        <taxon>Planctomycetota</taxon>
        <taxon>Planctomycetia</taxon>
        <taxon>Planctomycetia incertae sedis</taxon>
        <taxon>Saltatorellus</taxon>
    </lineage>
</organism>
<dbReference type="EMBL" id="CP036434">
    <property type="protein sequence ID" value="QDV05879.1"/>
    <property type="molecule type" value="Genomic_DNA"/>
</dbReference>
<evidence type="ECO:0008006" key="4">
    <source>
        <dbReference type="Google" id="ProtNLM"/>
    </source>
</evidence>
<keyword evidence="1" id="KW-0732">Signal</keyword>